<name>A0A927GQJ2_9BACL</name>
<reference evidence="2" key="1">
    <citation type="submission" date="2020-09" db="EMBL/GenBank/DDBJ databases">
        <title>A novel bacterium of genus Paenibacillus, isolated from South China Sea.</title>
        <authorList>
            <person name="Huang H."/>
            <person name="Mo K."/>
            <person name="Hu Y."/>
        </authorList>
    </citation>
    <scope>NUCLEOTIDE SEQUENCE</scope>
    <source>
        <strain evidence="2">IB182496</strain>
    </source>
</reference>
<feature type="region of interest" description="Disordered" evidence="1">
    <location>
        <begin position="39"/>
        <end position="69"/>
    </location>
</feature>
<protein>
    <submittedName>
        <fullName evidence="2">YycC family protein</fullName>
    </submittedName>
</protein>
<dbReference type="InterPro" id="IPR025550">
    <property type="entry name" value="YycC"/>
</dbReference>
<evidence type="ECO:0000256" key="1">
    <source>
        <dbReference type="SAM" id="MobiDB-lite"/>
    </source>
</evidence>
<dbReference type="Proteomes" id="UP000621560">
    <property type="component" value="Unassembled WGS sequence"/>
</dbReference>
<dbReference type="EMBL" id="JACXIZ010000010">
    <property type="protein sequence ID" value="MBD2844336.1"/>
    <property type="molecule type" value="Genomic_DNA"/>
</dbReference>
<gene>
    <name evidence="2" type="ORF">IDH44_03970</name>
</gene>
<evidence type="ECO:0000313" key="3">
    <source>
        <dbReference type="Proteomes" id="UP000621560"/>
    </source>
</evidence>
<sequence>MSRPLQISPDTAVKLAEQLGVPLEHLMHMPRHILLQKLAELSSGPDADASRPPSSGNKNEPGAQGGDQA</sequence>
<comment type="caution">
    <text evidence="2">The sequence shown here is derived from an EMBL/GenBank/DDBJ whole genome shotgun (WGS) entry which is preliminary data.</text>
</comment>
<dbReference type="Pfam" id="PF14174">
    <property type="entry name" value="YycC"/>
    <property type="match status" value="1"/>
</dbReference>
<organism evidence="2 3">
    <name type="scientific">Paenibacillus sabuli</name>
    <dbReference type="NCBI Taxonomy" id="2772509"/>
    <lineage>
        <taxon>Bacteria</taxon>
        <taxon>Bacillati</taxon>
        <taxon>Bacillota</taxon>
        <taxon>Bacilli</taxon>
        <taxon>Bacillales</taxon>
        <taxon>Paenibacillaceae</taxon>
        <taxon>Paenibacillus</taxon>
    </lineage>
</organism>
<dbReference type="RefSeq" id="WP_190914922.1">
    <property type="nucleotide sequence ID" value="NZ_JACXIZ010000010.1"/>
</dbReference>
<keyword evidence="3" id="KW-1185">Reference proteome</keyword>
<accession>A0A927GQJ2</accession>
<evidence type="ECO:0000313" key="2">
    <source>
        <dbReference type="EMBL" id="MBD2844336.1"/>
    </source>
</evidence>
<proteinExistence type="predicted"/>
<dbReference type="AlphaFoldDB" id="A0A927GQJ2"/>